<dbReference type="Gene3D" id="3.90.228.10">
    <property type="match status" value="1"/>
</dbReference>
<dbReference type="EMBL" id="LKMD01000102">
    <property type="protein sequence ID" value="PIA97370.1"/>
    <property type="molecule type" value="Genomic_DNA"/>
</dbReference>
<feature type="compositionally biased region" description="Basic and acidic residues" evidence="1">
    <location>
        <begin position="30"/>
        <end position="43"/>
    </location>
</feature>
<evidence type="ECO:0008006" key="4">
    <source>
        <dbReference type="Google" id="ProtNLM"/>
    </source>
</evidence>
<evidence type="ECO:0000313" key="3">
    <source>
        <dbReference type="Proteomes" id="UP000230605"/>
    </source>
</evidence>
<feature type="region of interest" description="Disordered" evidence="1">
    <location>
        <begin position="30"/>
        <end position="53"/>
    </location>
</feature>
<dbReference type="Proteomes" id="UP000230605">
    <property type="component" value="Chromosome 2"/>
</dbReference>
<protein>
    <recommendedName>
        <fullName evidence="4">PARP catalytic domain-containing protein</fullName>
    </recommendedName>
</protein>
<gene>
    <name evidence="2" type="ORF">CB0940_05538</name>
</gene>
<evidence type="ECO:0000313" key="2">
    <source>
        <dbReference type="EMBL" id="PIA97370.1"/>
    </source>
</evidence>
<proteinExistence type="predicted"/>
<reference evidence="2 3" key="1">
    <citation type="submission" date="2015-10" db="EMBL/GenBank/DDBJ databases">
        <title>The cercosporin biosynthetic gene cluster was horizontally transferred to several fungal lineages and shown to be expanded in Cercospora beticola based on microsynteny with recipient genomes.</title>
        <authorList>
            <person name="De Jonge R."/>
            <person name="Ebert M.K."/>
            <person name="Suttle J.C."/>
            <person name="Jurick Ii W.M."/>
            <person name="Secor G.A."/>
            <person name="Thomma B.P."/>
            <person name="Van De Peer Y."/>
            <person name="Bolton M.D."/>
        </authorList>
    </citation>
    <scope>NUCLEOTIDE SEQUENCE [LARGE SCALE GENOMIC DNA]</scope>
    <source>
        <strain evidence="2 3">09-40</strain>
    </source>
</reference>
<sequence length="436" mass="49241">MVRQHHFLAVPSAVIRKQIKWLAGEQARIEGKASPHQDARRPSADYTKNAPTPEKAKRQFHALHFHAVERADLLLEQHLPHEVVQHTGSLQEGKLTFELPIGTLNIEVDSCLKRIKMCRLVSEMFISRNVDVPPELTTAHSTKELATHVLQLIEKHLVSPHAELHKYVQARRSSLSARMLKSVASPRDICRAANLKQYGWKFLKATSIRAHKLQERLQQRIASMREELDDLPIATLALSVPTNLRLKSKARMIDYMLTPRHAFHGTNSAILDSIAKWGLLGPGDTNPMTGLAIPKRLGSTYGPGIYVTTEVHLANTYSNWDEEDLLFLDPAERAPGKIRKRVVICAVILGRAARVTLADGFREKLNLFPDAHSHVANNGQEYVLPKEQVLPLYIADFDWVPESVQQKKTYVEYAESLVCPPAEGDVDKLGRWWRPD</sequence>
<dbReference type="AlphaFoldDB" id="A0A2G5HXY0"/>
<dbReference type="OrthoDB" id="10256774at2759"/>
<comment type="caution">
    <text evidence="2">The sequence shown here is derived from an EMBL/GenBank/DDBJ whole genome shotgun (WGS) entry which is preliminary data.</text>
</comment>
<evidence type="ECO:0000256" key="1">
    <source>
        <dbReference type="SAM" id="MobiDB-lite"/>
    </source>
</evidence>
<accession>A0A2G5HXY0</accession>
<organism evidence="2 3">
    <name type="scientific">Cercospora beticola</name>
    <name type="common">Sugarbeet leaf spot fungus</name>
    <dbReference type="NCBI Taxonomy" id="122368"/>
    <lineage>
        <taxon>Eukaryota</taxon>
        <taxon>Fungi</taxon>
        <taxon>Dikarya</taxon>
        <taxon>Ascomycota</taxon>
        <taxon>Pezizomycotina</taxon>
        <taxon>Dothideomycetes</taxon>
        <taxon>Dothideomycetidae</taxon>
        <taxon>Mycosphaerellales</taxon>
        <taxon>Mycosphaerellaceae</taxon>
        <taxon>Cercospora</taxon>
    </lineage>
</organism>
<name>A0A2G5HXY0_CERBT</name>
<dbReference type="SUPFAM" id="SSF56399">
    <property type="entry name" value="ADP-ribosylation"/>
    <property type="match status" value="1"/>
</dbReference>